<gene>
    <name evidence="1" type="ORF">OIH86_19715</name>
</gene>
<sequence length="62" mass="7668">MEKNKNLEAFIHLYELIIYYSENRDMPVNQDFDFFSEIEKYCEVLNINHKELEKEFGLKKYL</sequence>
<comment type="caution">
    <text evidence="1">The sequence shown here is derived from an EMBL/GenBank/DDBJ whole genome shotgun (WGS) entry which is preliminary data.</text>
</comment>
<protein>
    <submittedName>
        <fullName evidence="1">Uncharacterized protein</fullName>
    </submittedName>
</protein>
<evidence type="ECO:0000313" key="2">
    <source>
        <dbReference type="Proteomes" id="UP001526147"/>
    </source>
</evidence>
<dbReference type="RefSeq" id="WP_264144098.1">
    <property type="nucleotide sequence ID" value="NZ_JAOYEY010000048.1"/>
</dbReference>
<dbReference type="EMBL" id="JAOYEY010000048">
    <property type="protein sequence ID" value="MCV9887876.1"/>
    <property type="molecule type" value="Genomic_DNA"/>
</dbReference>
<proteinExistence type="predicted"/>
<keyword evidence="2" id="KW-1185">Reference proteome</keyword>
<name>A0ABT3DLF1_9BACI</name>
<evidence type="ECO:0000313" key="1">
    <source>
        <dbReference type="EMBL" id="MCV9887876.1"/>
    </source>
</evidence>
<accession>A0ABT3DLF1</accession>
<dbReference type="Proteomes" id="UP001526147">
    <property type="component" value="Unassembled WGS sequence"/>
</dbReference>
<reference evidence="1 2" key="1">
    <citation type="submission" date="2022-10" db="EMBL/GenBank/DDBJ databases">
        <title>Draft genome assembly of moderately radiation resistant bacterium Metabacillus halosaccharovorans.</title>
        <authorList>
            <person name="Pal S."/>
            <person name="Gopinathan A."/>
        </authorList>
    </citation>
    <scope>NUCLEOTIDE SEQUENCE [LARGE SCALE GENOMIC DNA]</scope>
    <source>
        <strain evidence="1 2">VITHBRA001</strain>
    </source>
</reference>
<organism evidence="1 2">
    <name type="scientific">Metabacillus halosaccharovorans</name>
    <dbReference type="NCBI Taxonomy" id="930124"/>
    <lineage>
        <taxon>Bacteria</taxon>
        <taxon>Bacillati</taxon>
        <taxon>Bacillota</taxon>
        <taxon>Bacilli</taxon>
        <taxon>Bacillales</taxon>
        <taxon>Bacillaceae</taxon>
        <taxon>Metabacillus</taxon>
    </lineage>
</organism>